<keyword evidence="2" id="KW-1003">Cell membrane</keyword>
<evidence type="ECO:0000256" key="12">
    <source>
        <dbReference type="ARBA" id="ARBA00070305"/>
    </source>
</evidence>
<dbReference type="Gene3D" id="3.40.50.300">
    <property type="entry name" value="P-loop containing nucleotide triphosphate hydrolases"/>
    <property type="match status" value="1"/>
</dbReference>
<dbReference type="InterPro" id="IPR050093">
    <property type="entry name" value="ABC_SmlMolc_Importer"/>
</dbReference>
<evidence type="ECO:0000256" key="9">
    <source>
        <dbReference type="ARBA" id="ARBA00052482"/>
    </source>
</evidence>
<evidence type="ECO:0000259" key="13">
    <source>
        <dbReference type="PROSITE" id="PS50893"/>
    </source>
</evidence>
<dbReference type="FunFam" id="3.40.50.300:FF:000425">
    <property type="entry name" value="Probable ABC transporter, ATP-binding subunit"/>
    <property type="match status" value="1"/>
</dbReference>
<evidence type="ECO:0000256" key="1">
    <source>
        <dbReference type="ARBA" id="ARBA00022448"/>
    </source>
</evidence>
<proteinExistence type="predicted"/>
<evidence type="ECO:0000313" key="14">
    <source>
        <dbReference type="EMBL" id="RST77050.1"/>
    </source>
</evidence>
<keyword evidence="8" id="KW-0472">Membrane</keyword>
<evidence type="ECO:0000256" key="2">
    <source>
        <dbReference type="ARBA" id="ARBA00022475"/>
    </source>
</evidence>
<keyword evidence="4" id="KW-0547">Nucleotide-binding</keyword>
<keyword evidence="1" id="KW-0813">Transport</keyword>
<gene>
    <name evidence="14" type="ORF">D4T97_000690</name>
</gene>
<keyword evidence="7" id="KW-0406">Ion transport</keyword>
<dbReference type="Pfam" id="PF00005">
    <property type="entry name" value="ABC_tran"/>
    <property type="match status" value="1"/>
</dbReference>
<dbReference type="PANTHER" id="PTHR42781">
    <property type="entry name" value="SPERMIDINE/PUTRESCINE IMPORT ATP-BINDING PROTEIN POTA"/>
    <property type="match status" value="1"/>
</dbReference>
<dbReference type="RefSeq" id="WP_126046672.1">
    <property type="nucleotide sequence ID" value="NZ_QYTV02000001.1"/>
</dbReference>
<comment type="caution">
    <text evidence="14">The sequence shown here is derived from an EMBL/GenBank/DDBJ whole genome shotgun (WGS) entry which is preliminary data.</text>
</comment>
<dbReference type="GO" id="GO:0016887">
    <property type="term" value="F:ATP hydrolysis activity"/>
    <property type="evidence" value="ECO:0007669"/>
    <property type="project" value="InterPro"/>
</dbReference>
<dbReference type="InterPro" id="IPR003439">
    <property type="entry name" value="ABC_transporter-like_ATP-bd"/>
</dbReference>
<dbReference type="InterPro" id="IPR015853">
    <property type="entry name" value="ABC_transpr_FbpC"/>
</dbReference>
<evidence type="ECO:0000256" key="11">
    <source>
        <dbReference type="ARBA" id="ARBA00066388"/>
    </source>
</evidence>
<dbReference type="PROSITE" id="PS00211">
    <property type="entry name" value="ABC_TRANSPORTER_1"/>
    <property type="match status" value="1"/>
</dbReference>
<dbReference type="PANTHER" id="PTHR42781:SF4">
    <property type="entry name" value="SPERMIDINE_PUTRESCINE IMPORT ATP-BINDING PROTEIN POTA"/>
    <property type="match status" value="1"/>
</dbReference>
<keyword evidence="15" id="KW-1185">Reference proteome</keyword>
<dbReference type="OrthoDB" id="9790614at2"/>
<dbReference type="GO" id="GO:0015408">
    <property type="term" value="F:ABC-type ferric iron transporter activity"/>
    <property type="evidence" value="ECO:0007669"/>
    <property type="project" value="InterPro"/>
</dbReference>
<dbReference type="AlphaFoldDB" id="A0A429Y6I6"/>
<dbReference type="PROSITE" id="PS50893">
    <property type="entry name" value="ABC_TRANSPORTER_2"/>
    <property type="match status" value="1"/>
</dbReference>
<feature type="domain" description="ABC transporter" evidence="13">
    <location>
        <begin position="3"/>
        <end position="236"/>
    </location>
</feature>
<keyword evidence="3" id="KW-0410">Iron transport</keyword>
<evidence type="ECO:0000256" key="6">
    <source>
        <dbReference type="ARBA" id="ARBA00023004"/>
    </source>
</evidence>
<dbReference type="CDD" id="cd03259">
    <property type="entry name" value="ABC_Carb_Solutes_like"/>
    <property type="match status" value="1"/>
</dbReference>
<comment type="catalytic activity">
    <reaction evidence="9">
        <text>a quaternary ammonium(out) + ATP + H2O = a quaternary ammonium(in) + ADP + phosphate + H(+)</text>
        <dbReference type="Rhea" id="RHEA:11036"/>
        <dbReference type="ChEBI" id="CHEBI:15377"/>
        <dbReference type="ChEBI" id="CHEBI:15378"/>
        <dbReference type="ChEBI" id="CHEBI:30616"/>
        <dbReference type="ChEBI" id="CHEBI:35267"/>
        <dbReference type="ChEBI" id="CHEBI:43474"/>
        <dbReference type="ChEBI" id="CHEBI:456216"/>
        <dbReference type="EC" id="7.6.2.9"/>
    </reaction>
</comment>
<evidence type="ECO:0000256" key="7">
    <source>
        <dbReference type="ARBA" id="ARBA00023065"/>
    </source>
</evidence>
<evidence type="ECO:0000256" key="5">
    <source>
        <dbReference type="ARBA" id="ARBA00022840"/>
    </source>
</evidence>
<evidence type="ECO:0000256" key="3">
    <source>
        <dbReference type="ARBA" id="ARBA00022496"/>
    </source>
</evidence>
<dbReference type="SMART" id="SM00382">
    <property type="entry name" value="AAA"/>
    <property type="match status" value="1"/>
</dbReference>
<keyword evidence="6" id="KW-0408">Iron</keyword>
<dbReference type="EC" id="7.6.2.9" evidence="11"/>
<sequence length="247" mass="27630">MFISIDNLCFCYDPKDRALDGFSMKIEKGEVVSILGPSGSGKSTLLRLFAGLEIPCEGTFKIEDRVIFNDHSFVQPEKRGIGMVFQDYALFPHMTVAENVAFGLKDMKRSEKKARVKEVLEIVELGEFEHRYPHQLSGGQQQRVAIARAIAPNPNLILLDEPFSNLDAELQVKIRKDLRAILKNQGITAVFVTHDENDALAIADRIVKLKDGKIDSVGRPCDLLGAQSWMPKDEMDARQDEETLVGV</sequence>
<protein>
    <recommendedName>
        <fullName evidence="12">Carnitine transport ATP-binding protein OpuCA</fullName>
        <ecNumber evidence="11">7.6.2.9</ecNumber>
    </recommendedName>
</protein>
<dbReference type="InterPro" id="IPR003593">
    <property type="entry name" value="AAA+_ATPase"/>
</dbReference>
<reference evidence="14" key="1">
    <citation type="submission" date="2018-12" db="EMBL/GenBank/DDBJ databases">
        <authorList>
            <person name="Sun L."/>
            <person name="Chen Z."/>
        </authorList>
    </citation>
    <scope>NUCLEOTIDE SEQUENCE [LARGE SCALE GENOMIC DNA]</scope>
    <source>
        <strain evidence="14">3-2-2</strain>
    </source>
</reference>
<dbReference type="Proteomes" id="UP000287156">
    <property type="component" value="Unassembled WGS sequence"/>
</dbReference>
<dbReference type="InterPro" id="IPR017871">
    <property type="entry name" value="ABC_transporter-like_CS"/>
</dbReference>
<dbReference type="GO" id="GO:0005524">
    <property type="term" value="F:ATP binding"/>
    <property type="evidence" value="ECO:0007669"/>
    <property type="project" value="UniProtKB-KW"/>
</dbReference>
<keyword evidence="5 14" id="KW-0067">ATP-binding</keyword>
<evidence type="ECO:0000313" key="15">
    <source>
        <dbReference type="Proteomes" id="UP000287156"/>
    </source>
</evidence>
<dbReference type="InterPro" id="IPR027417">
    <property type="entry name" value="P-loop_NTPase"/>
</dbReference>
<dbReference type="SUPFAM" id="SSF52540">
    <property type="entry name" value="P-loop containing nucleoside triphosphate hydrolases"/>
    <property type="match status" value="1"/>
</dbReference>
<evidence type="ECO:0000256" key="8">
    <source>
        <dbReference type="ARBA" id="ARBA00023136"/>
    </source>
</evidence>
<dbReference type="EMBL" id="QYTV02000001">
    <property type="protein sequence ID" value="RST77050.1"/>
    <property type="molecule type" value="Genomic_DNA"/>
</dbReference>
<organism evidence="14 15">
    <name type="scientific">Siminovitchia acidinfaciens</name>
    <dbReference type="NCBI Taxonomy" id="2321395"/>
    <lineage>
        <taxon>Bacteria</taxon>
        <taxon>Bacillati</taxon>
        <taxon>Bacillota</taxon>
        <taxon>Bacilli</taxon>
        <taxon>Bacillales</taxon>
        <taxon>Bacillaceae</taxon>
        <taxon>Siminovitchia</taxon>
    </lineage>
</organism>
<name>A0A429Y6I6_9BACI</name>
<evidence type="ECO:0000256" key="4">
    <source>
        <dbReference type="ARBA" id="ARBA00022741"/>
    </source>
</evidence>
<dbReference type="GO" id="GO:0016020">
    <property type="term" value="C:membrane"/>
    <property type="evidence" value="ECO:0007669"/>
    <property type="project" value="InterPro"/>
</dbReference>
<accession>A0A429Y6I6</accession>
<comment type="subunit">
    <text evidence="10">The complex is composed of two ATP-binding proteins (OpuCA), two transmembrane proteins (OpuCB and OpuCD) and a solute-binding protein (OpuCC).</text>
</comment>
<evidence type="ECO:0000256" key="10">
    <source>
        <dbReference type="ARBA" id="ARBA00063934"/>
    </source>
</evidence>
<dbReference type="GO" id="GO:0015418">
    <property type="term" value="F:ABC-type quaternary ammonium compound transporting activity"/>
    <property type="evidence" value="ECO:0007669"/>
    <property type="project" value="UniProtKB-EC"/>
</dbReference>